<accession>A0ABS9BHZ4</accession>
<evidence type="ECO:0000313" key="1">
    <source>
        <dbReference type="EMBL" id="MCF1714281.1"/>
    </source>
</evidence>
<organism evidence="1 2">
    <name type="scientific">Flavihumibacter fluminis</name>
    <dbReference type="NCBI Taxonomy" id="2909236"/>
    <lineage>
        <taxon>Bacteria</taxon>
        <taxon>Pseudomonadati</taxon>
        <taxon>Bacteroidota</taxon>
        <taxon>Chitinophagia</taxon>
        <taxon>Chitinophagales</taxon>
        <taxon>Chitinophagaceae</taxon>
        <taxon>Flavihumibacter</taxon>
    </lineage>
</organism>
<dbReference type="RefSeq" id="WP_234864815.1">
    <property type="nucleotide sequence ID" value="NZ_JAKEVY010000002.1"/>
</dbReference>
<sequence length="57" mass="6351">MHAGKIQLIEYGEPLLPTTDSAIHKLEDYPGVKTVSLGCVITTQEINGIKQYNYVME</sequence>
<comment type="caution">
    <text evidence="1">The sequence shown here is derived from an EMBL/GenBank/DDBJ whole genome shotgun (WGS) entry which is preliminary data.</text>
</comment>
<protein>
    <submittedName>
        <fullName evidence="1">Uncharacterized protein</fullName>
    </submittedName>
</protein>
<dbReference type="Proteomes" id="UP001200145">
    <property type="component" value="Unassembled WGS sequence"/>
</dbReference>
<dbReference type="EMBL" id="JAKEVY010000002">
    <property type="protein sequence ID" value="MCF1714281.1"/>
    <property type="molecule type" value="Genomic_DNA"/>
</dbReference>
<keyword evidence="2" id="KW-1185">Reference proteome</keyword>
<evidence type="ECO:0000313" key="2">
    <source>
        <dbReference type="Proteomes" id="UP001200145"/>
    </source>
</evidence>
<proteinExistence type="predicted"/>
<gene>
    <name evidence="1" type="ORF">L0U88_06540</name>
</gene>
<reference evidence="1 2" key="1">
    <citation type="submission" date="2022-01" db="EMBL/GenBank/DDBJ databases">
        <title>Flavihumibacter sp. nov., isolated from sediment of a river.</title>
        <authorList>
            <person name="Liu H."/>
        </authorList>
    </citation>
    <scope>NUCLEOTIDE SEQUENCE [LARGE SCALE GENOMIC DNA]</scope>
    <source>
        <strain evidence="1 2">RY-1</strain>
    </source>
</reference>
<name>A0ABS9BHZ4_9BACT</name>